<gene>
    <name evidence="2" type="ORF">M441DRAFT_53989</name>
</gene>
<dbReference type="Proteomes" id="UP000240493">
    <property type="component" value="Unassembled WGS sequence"/>
</dbReference>
<evidence type="ECO:0000256" key="1">
    <source>
        <dbReference type="SAM" id="Phobius"/>
    </source>
</evidence>
<accession>A0A2T3ZJB5</accession>
<evidence type="ECO:0000313" key="2">
    <source>
        <dbReference type="EMBL" id="PTB44901.1"/>
    </source>
</evidence>
<feature type="transmembrane region" description="Helical" evidence="1">
    <location>
        <begin position="12"/>
        <end position="34"/>
    </location>
</feature>
<dbReference type="AlphaFoldDB" id="A0A2T3ZJB5"/>
<proteinExistence type="predicted"/>
<keyword evidence="1" id="KW-0812">Transmembrane</keyword>
<dbReference type="EMBL" id="KZ679257">
    <property type="protein sequence ID" value="PTB44901.1"/>
    <property type="molecule type" value="Genomic_DNA"/>
</dbReference>
<reference evidence="2 3" key="1">
    <citation type="submission" date="2016-07" db="EMBL/GenBank/DDBJ databases">
        <title>Multiple horizontal gene transfer events from other fungi enriched the ability of initially mycotrophic Trichoderma (Ascomycota) to feed on dead plant biomass.</title>
        <authorList>
            <consortium name="DOE Joint Genome Institute"/>
            <person name="Aerts A."/>
            <person name="Atanasova L."/>
            <person name="Chenthamara K."/>
            <person name="Zhang J."/>
            <person name="Grujic M."/>
            <person name="Henrissat B."/>
            <person name="Kuo A."/>
            <person name="Salamov A."/>
            <person name="Lipzen A."/>
            <person name="Labutti K."/>
            <person name="Barry K."/>
            <person name="Miao Y."/>
            <person name="Rahimi M.J."/>
            <person name="Shen Q."/>
            <person name="Grigoriev I.V."/>
            <person name="Kubicek C.P."/>
            <person name="Druzhinina I.S."/>
        </authorList>
    </citation>
    <scope>NUCLEOTIDE SEQUENCE [LARGE SCALE GENOMIC DNA]</scope>
    <source>
        <strain evidence="2 3">CBS 433.97</strain>
    </source>
</reference>
<sequence length="52" mass="5706">MRGDNPIAPPFWVLFIAAIAIIAKSCPSIGVYYYQSTPITKFFLMVSQPAGL</sequence>
<keyword evidence="3" id="KW-1185">Reference proteome</keyword>
<evidence type="ECO:0000313" key="3">
    <source>
        <dbReference type="Proteomes" id="UP000240493"/>
    </source>
</evidence>
<name>A0A2T3ZJB5_TRIA4</name>
<protein>
    <submittedName>
        <fullName evidence="2">Uncharacterized protein</fullName>
    </submittedName>
</protein>
<keyword evidence="1" id="KW-0472">Membrane</keyword>
<organism evidence="2 3">
    <name type="scientific">Trichoderma asperellum (strain ATCC 204424 / CBS 433.97 / NBRC 101777)</name>
    <dbReference type="NCBI Taxonomy" id="1042311"/>
    <lineage>
        <taxon>Eukaryota</taxon>
        <taxon>Fungi</taxon>
        <taxon>Dikarya</taxon>
        <taxon>Ascomycota</taxon>
        <taxon>Pezizomycotina</taxon>
        <taxon>Sordariomycetes</taxon>
        <taxon>Hypocreomycetidae</taxon>
        <taxon>Hypocreales</taxon>
        <taxon>Hypocreaceae</taxon>
        <taxon>Trichoderma</taxon>
    </lineage>
</organism>
<keyword evidence="1" id="KW-1133">Transmembrane helix</keyword>